<feature type="domain" description="HAT C-terminal dimerisation" evidence="6">
    <location>
        <begin position="274"/>
        <end position="358"/>
    </location>
</feature>
<keyword evidence="2" id="KW-0479">Metal-binding</keyword>
<evidence type="ECO:0000256" key="1">
    <source>
        <dbReference type="ARBA" id="ARBA00004123"/>
    </source>
</evidence>
<evidence type="ECO:0000256" key="2">
    <source>
        <dbReference type="ARBA" id="ARBA00022723"/>
    </source>
</evidence>
<comment type="caution">
    <text evidence="7">The sequence shown here is derived from an EMBL/GenBank/DDBJ whole genome shotgun (WGS) entry which is preliminary data.</text>
</comment>
<proteinExistence type="predicted"/>
<dbReference type="EMBL" id="JAIVGD010000001">
    <property type="protein sequence ID" value="KAH0782487.1"/>
    <property type="molecule type" value="Genomic_DNA"/>
</dbReference>
<evidence type="ECO:0000256" key="5">
    <source>
        <dbReference type="ARBA" id="ARBA00023242"/>
    </source>
</evidence>
<evidence type="ECO:0000256" key="4">
    <source>
        <dbReference type="ARBA" id="ARBA00022833"/>
    </source>
</evidence>
<evidence type="ECO:0000313" key="8">
    <source>
        <dbReference type="Proteomes" id="UP000826656"/>
    </source>
</evidence>
<keyword evidence="3" id="KW-0863">Zinc-finger</keyword>
<dbReference type="Proteomes" id="UP000826656">
    <property type="component" value="Unassembled WGS sequence"/>
</dbReference>
<evidence type="ECO:0000313" key="7">
    <source>
        <dbReference type="EMBL" id="KAH0782487.1"/>
    </source>
</evidence>
<gene>
    <name evidence="7" type="ORF">KY290_002085</name>
</gene>
<keyword evidence="5" id="KW-0539">Nucleus</keyword>
<keyword evidence="4" id="KW-0862">Zinc</keyword>
<dbReference type="InterPro" id="IPR008906">
    <property type="entry name" value="HATC_C_dom"/>
</dbReference>
<dbReference type="PANTHER" id="PTHR46481:SF10">
    <property type="entry name" value="ZINC FINGER BED DOMAIN-CONTAINING PROTEIN 39"/>
    <property type="match status" value="1"/>
</dbReference>
<accession>A0ABQ7WP13</accession>
<keyword evidence="8" id="KW-1185">Reference proteome</keyword>
<dbReference type="SUPFAM" id="SSF53098">
    <property type="entry name" value="Ribonuclease H-like"/>
    <property type="match status" value="1"/>
</dbReference>
<evidence type="ECO:0000259" key="6">
    <source>
        <dbReference type="Pfam" id="PF05699"/>
    </source>
</evidence>
<dbReference type="InterPro" id="IPR012337">
    <property type="entry name" value="RNaseH-like_sf"/>
</dbReference>
<name>A0ABQ7WP13_SOLTU</name>
<dbReference type="Pfam" id="PF05699">
    <property type="entry name" value="Dimer_Tnp_hAT"/>
    <property type="match status" value="1"/>
</dbReference>
<protein>
    <recommendedName>
        <fullName evidence="6">HAT C-terminal dimerisation domain-containing protein</fullName>
    </recommendedName>
</protein>
<dbReference type="PANTHER" id="PTHR46481">
    <property type="entry name" value="ZINC FINGER BED DOMAIN-CONTAINING PROTEIN 4"/>
    <property type="match status" value="1"/>
</dbReference>
<organism evidence="7 8">
    <name type="scientific">Solanum tuberosum</name>
    <name type="common">Potato</name>
    <dbReference type="NCBI Taxonomy" id="4113"/>
    <lineage>
        <taxon>Eukaryota</taxon>
        <taxon>Viridiplantae</taxon>
        <taxon>Streptophyta</taxon>
        <taxon>Embryophyta</taxon>
        <taxon>Tracheophyta</taxon>
        <taxon>Spermatophyta</taxon>
        <taxon>Magnoliopsida</taxon>
        <taxon>eudicotyledons</taxon>
        <taxon>Gunneridae</taxon>
        <taxon>Pentapetalae</taxon>
        <taxon>asterids</taxon>
        <taxon>lamiids</taxon>
        <taxon>Solanales</taxon>
        <taxon>Solanaceae</taxon>
        <taxon>Solanoideae</taxon>
        <taxon>Solaneae</taxon>
        <taxon>Solanum</taxon>
    </lineage>
</organism>
<dbReference type="InterPro" id="IPR052035">
    <property type="entry name" value="ZnF_BED_domain_contain"/>
</dbReference>
<evidence type="ECO:0000256" key="3">
    <source>
        <dbReference type="ARBA" id="ARBA00022771"/>
    </source>
</evidence>
<sequence>MYIREKEKLKQELAKISNRVCLTSDCWTSSTSEGYICLTAQFVDENWRLNCKILNFCRMYPPHTGVEMAAIIYDCLKEWNIEKKVFSITLDNATANDSLQTILKGHLNLQNSLVCDGEFFHVRCSAHILNLIVQEGLKAAIDSLIAIRESVKHVRGSDGRMQKFEQCVKQVGIETNLGLRLDVVTRWNSTYLMLESALPYEKLDSISTQKKISLVKNKLYELFDHYTNKQNVVSASSTIRTTPSEARRKPKGFKVFNEFKAFENETVSSDGKSELDLYLEEPKLDYEKFQDMDVFMYWKDYSKRYPELSIMARDVLSIPITTVSSESSFSIGGRVLTKYRSCIHHENVQTLVATRNWLHGFSQTDENEDVKTTFPQVDSDMLHEVLDTP</sequence>
<reference evidence="7 8" key="1">
    <citation type="journal article" date="2021" name="bioRxiv">
        <title>Chromosome-scale and haplotype-resolved genome assembly of a tetraploid potato cultivar.</title>
        <authorList>
            <person name="Sun H."/>
            <person name="Jiao W.-B."/>
            <person name="Krause K."/>
            <person name="Campoy J.A."/>
            <person name="Goel M."/>
            <person name="Folz-Donahue K."/>
            <person name="Kukat C."/>
            <person name="Huettel B."/>
            <person name="Schneeberger K."/>
        </authorList>
    </citation>
    <scope>NUCLEOTIDE SEQUENCE [LARGE SCALE GENOMIC DNA]</scope>
    <source>
        <strain evidence="7">SolTubOtavaFocal</strain>
        <tissue evidence="7">Leaves</tissue>
    </source>
</reference>
<comment type="subcellular location">
    <subcellularLocation>
        <location evidence="1">Nucleus</location>
    </subcellularLocation>
</comment>